<reference evidence="3" key="1">
    <citation type="journal article" date="2019" name="Int. J. Syst. Evol. Microbiol.">
        <title>The Global Catalogue of Microorganisms (GCM) 10K type strain sequencing project: providing services to taxonomists for standard genome sequencing and annotation.</title>
        <authorList>
            <consortium name="The Broad Institute Genomics Platform"/>
            <consortium name="The Broad Institute Genome Sequencing Center for Infectious Disease"/>
            <person name="Wu L."/>
            <person name="Ma J."/>
        </authorList>
    </citation>
    <scope>NUCLEOTIDE SEQUENCE [LARGE SCALE GENOMIC DNA]</scope>
    <source>
        <strain evidence="3">CGMCC 4.7466</strain>
    </source>
</reference>
<protein>
    <submittedName>
        <fullName evidence="2">DUF5615 family PIN-like protein</fullName>
    </submittedName>
</protein>
<organism evidence="2 3">
    <name type="scientific">Negadavirga shengliensis</name>
    <dbReference type="NCBI Taxonomy" id="1389218"/>
    <lineage>
        <taxon>Bacteria</taxon>
        <taxon>Pseudomonadati</taxon>
        <taxon>Bacteroidota</taxon>
        <taxon>Cytophagia</taxon>
        <taxon>Cytophagales</taxon>
        <taxon>Cyclobacteriaceae</taxon>
        <taxon>Negadavirga</taxon>
    </lineage>
</organism>
<evidence type="ECO:0000313" key="2">
    <source>
        <dbReference type="EMBL" id="MFC4874450.1"/>
    </source>
</evidence>
<comment type="caution">
    <text evidence="2">The sequence shown here is derived from an EMBL/GenBank/DDBJ whole genome shotgun (WGS) entry which is preliminary data.</text>
</comment>
<dbReference type="RefSeq" id="WP_377068446.1">
    <property type="nucleotide sequence ID" value="NZ_JBHSJJ010000018.1"/>
</dbReference>
<sequence>MYFVCDLDTRMSDSEIWEHAKRHQLIILTKDTDFLVKSLRDDIGPKVIHFKLGNLSLSELHKYFSEFWSLLVKEIRSAKIILAYRDHIEIIK</sequence>
<accession>A0ABV9T6S3</accession>
<evidence type="ECO:0000313" key="3">
    <source>
        <dbReference type="Proteomes" id="UP001595818"/>
    </source>
</evidence>
<keyword evidence="3" id="KW-1185">Reference proteome</keyword>
<proteinExistence type="predicted"/>
<dbReference type="Pfam" id="PF18480">
    <property type="entry name" value="DUF5615"/>
    <property type="match status" value="1"/>
</dbReference>
<evidence type="ECO:0000259" key="1">
    <source>
        <dbReference type="Pfam" id="PF18480"/>
    </source>
</evidence>
<dbReference type="Proteomes" id="UP001595818">
    <property type="component" value="Unassembled WGS sequence"/>
</dbReference>
<name>A0ABV9T6S3_9BACT</name>
<dbReference type="EMBL" id="JBHSJJ010000018">
    <property type="protein sequence ID" value="MFC4874450.1"/>
    <property type="molecule type" value="Genomic_DNA"/>
</dbReference>
<gene>
    <name evidence="2" type="ORF">ACFPFU_22290</name>
</gene>
<feature type="domain" description="DUF5615" evidence="1">
    <location>
        <begin position="7"/>
        <end position="81"/>
    </location>
</feature>
<dbReference type="InterPro" id="IPR041049">
    <property type="entry name" value="DUF5615"/>
</dbReference>